<feature type="compositionally biased region" description="Basic and acidic residues" evidence="1">
    <location>
        <begin position="99"/>
        <end position="116"/>
    </location>
</feature>
<keyword evidence="3" id="KW-1185">Reference proteome</keyword>
<dbReference type="Proteomes" id="UP000625711">
    <property type="component" value="Unassembled WGS sequence"/>
</dbReference>
<name>A0A834IJQ7_RHYFE</name>
<sequence>MIVLQIQQAAYNFKHPRFGSAGIRFGRHQVKLCICVVNNDQVGFAILLRINKRTGKQMTETNFDRSPPNNRRSTTQNLFSVRKGNIYRQIRIYRERERERRYDGHDDGRPRNEQHRPKARVFRQLQKNQFQKVNELGKVFKVVERSCRYVCAFRFFLLSLSLSIILRLGGLLGDLEEEEEEERERKYRT</sequence>
<gene>
    <name evidence="2" type="ORF">GWI33_007785</name>
</gene>
<evidence type="ECO:0000313" key="3">
    <source>
        <dbReference type="Proteomes" id="UP000625711"/>
    </source>
</evidence>
<evidence type="ECO:0000313" key="2">
    <source>
        <dbReference type="EMBL" id="KAF7278980.1"/>
    </source>
</evidence>
<accession>A0A834IJQ7</accession>
<dbReference type="AlphaFoldDB" id="A0A834IJQ7"/>
<organism evidence="2 3">
    <name type="scientific">Rhynchophorus ferrugineus</name>
    <name type="common">Red palm weevil</name>
    <name type="synonym">Curculio ferrugineus</name>
    <dbReference type="NCBI Taxonomy" id="354439"/>
    <lineage>
        <taxon>Eukaryota</taxon>
        <taxon>Metazoa</taxon>
        <taxon>Ecdysozoa</taxon>
        <taxon>Arthropoda</taxon>
        <taxon>Hexapoda</taxon>
        <taxon>Insecta</taxon>
        <taxon>Pterygota</taxon>
        <taxon>Neoptera</taxon>
        <taxon>Endopterygota</taxon>
        <taxon>Coleoptera</taxon>
        <taxon>Polyphaga</taxon>
        <taxon>Cucujiformia</taxon>
        <taxon>Curculionidae</taxon>
        <taxon>Dryophthorinae</taxon>
        <taxon>Rhynchophorus</taxon>
    </lineage>
</organism>
<comment type="caution">
    <text evidence="2">The sequence shown here is derived from an EMBL/GenBank/DDBJ whole genome shotgun (WGS) entry which is preliminary data.</text>
</comment>
<reference evidence="2" key="1">
    <citation type="submission" date="2020-08" db="EMBL/GenBank/DDBJ databases">
        <title>Genome sequencing and assembly of the red palm weevil Rhynchophorus ferrugineus.</title>
        <authorList>
            <person name="Dias G.B."/>
            <person name="Bergman C.M."/>
            <person name="Manee M."/>
        </authorList>
    </citation>
    <scope>NUCLEOTIDE SEQUENCE</scope>
    <source>
        <strain evidence="2">AA-2017</strain>
        <tissue evidence="2">Whole larva</tissue>
    </source>
</reference>
<protein>
    <submittedName>
        <fullName evidence="2">Uncharacterized protein</fullName>
    </submittedName>
</protein>
<proteinExistence type="predicted"/>
<feature type="region of interest" description="Disordered" evidence="1">
    <location>
        <begin position="99"/>
        <end position="118"/>
    </location>
</feature>
<evidence type="ECO:0000256" key="1">
    <source>
        <dbReference type="SAM" id="MobiDB-lite"/>
    </source>
</evidence>
<dbReference type="EMBL" id="JAACXV010000379">
    <property type="protein sequence ID" value="KAF7278980.1"/>
    <property type="molecule type" value="Genomic_DNA"/>
</dbReference>